<sequence>MNKALELSGIALAALVALALSACAQQKLAPSVGMANPASVYCGEIGGQVRMEKTPQGQEGICVLPNGTEMEEWTLYRKDHPAK</sequence>
<organism evidence="2">
    <name type="scientific">Chryseobacterium sp. B5</name>
    <dbReference type="NCBI Taxonomy" id="2050562"/>
    <lineage>
        <taxon>Bacteria</taxon>
        <taxon>Pseudomonadati</taxon>
        <taxon>Bacteroidota</taxon>
        <taxon>Flavobacteriia</taxon>
        <taxon>Flavobacteriales</taxon>
        <taxon>Weeksellaceae</taxon>
        <taxon>Chryseobacterium group</taxon>
        <taxon>Chryseobacterium</taxon>
    </lineage>
</organism>
<evidence type="ECO:0000313" key="2">
    <source>
        <dbReference type="EMBL" id="PII37167.1"/>
    </source>
</evidence>
<gene>
    <name evidence="2" type="ORF">CTI11_02145</name>
</gene>
<dbReference type="PANTHER" id="PTHR38008:SF2">
    <property type="entry name" value="HEMOLYSIN"/>
    <property type="match status" value="1"/>
</dbReference>
<evidence type="ECO:0000256" key="1">
    <source>
        <dbReference type="SAM" id="SignalP"/>
    </source>
</evidence>
<keyword evidence="1" id="KW-0732">Signal</keyword>
<protein>
    <submittedName>
        <fullName evidence="2">Transcriptional regulator</fullName>
    </submittedName>
</protein>
<dbReference type="EMBL" id="PEKC01000005">
    <property type="protein sequence ID" value="PII37167.1"/>
    <property type="molecule type" value="Genomic_DNA"/>
</dbReference>
<proteinExistence type="predicted"/>
<dbReference type="Pfam" id="PF03891">
    <property type="entry name" value="DUF333"/>
    <property type="match status" value="1"/>
</dbReference>
<dbReference type="PROSITE" id="PS51257">
    <property type="entry name" value="PROKAR_LIPOPROTEIN"/>
    <property type="match status" value="1"/>
</dbReference>
<dbReference type="InterPro" id="IPR005590">
    <property type="entry name" value="DUF333"/>
</dbReference>
<feature type="signal peptide" evidence="1">
    <location>
        <begin position="1"/>
        <end position="24"/>
    </location>
</feature>
<dbReference type="PANTHER" id="PTHR38008">
    <property type="entry name" value="HEMOLYSIN-RELATED"/>
    <property type="match status" value="1"/>
</dbReference>
<comment type="caution">
    <text evidence="2">The sequence shown here is derived from an EMBL/GenBank/DDBJ whole genome shotgun (WGS) entry which is preliminary data.</text>
</comment>
<dbReference type="AlphaFoldDB" id="A0A2G7TDN7"/>
<reference evidence="2" key="1">
    <citation type="submission" date="2017-10" db="EMBL/GenBank/DDBJ databases">
        <title>Chryseobacterium sp. B5 is a hydrocarbonoclastic and plant growth promoting bacterium.</title>
        <authorList>
            <person name="Thijs S."/>
            <person name="Gkorezis P."/>
            <person name="Van Hamme J."/>
        </authorList>
    </citation>
    <scope>NUCLEOTIDE SEQUENCE</scope>
    <source>
        <strain evidence="2">B5</strain>
    </source>
</reference>
<accession>A0A2G7TDN7</accession>
<name>A0A2G7TDN7_9FLAO</name>
<feature type="chain" id="PRO_5013815618" evidence="1">
    <location>
        <begin position="25"/>
        <end position="83"/>
    </location>
</feature>